<gene>
    <name evidence="3" type="ORF">C1SCF055_LOCUS19490</name>
</gene>
<keyword evidence="1" id="KW-0732">Signal</keyword>
<evidence type="ECO:0000313" key="4">
    <source>
        <dbReference type="EMBL" id="CAL4779995.1"/>
    </source>
</evidence>
<evidence type="ECO:0000313" key="5">
    <source>
        <dbReference type="Proteomes" id="UP001152797"/>
    </source>
</evidence>
<evidence type="ECO:0000256" key="1">
    <source>
        <dbReference type="SAM" id="SignalP"/>
    </source>
</evidence>
<name>A0A9P1CKP4_9DINO</name>
<evidence type="ECO:0000313" key="3">
    <source>
        <dbReference type="EMBL" id="CAI3992683.1"/>
    </source>
</evidence>
<keyword evidence="5" id="KW-1185">Reference proteome</keyword>
<dbReference type="SMART" id="SM00317">
    <property type="entry name" value="SET"/>
    <property type="match status" value="1"/>
</dbReference>
<dbReference type="Gene3D" id="2.170.270.10">
    <property type="entry name" value="SET domain"/>
    <property type="match status" value="1"/>
</dbReference>
<dbReference type="EMBL" id="CAMXCT010001741">
    <property type="protein sequence ID" value="CAI3992683.1"/>
    <property type="molecule type" value="Genomic_DNA"/>
</dbReference>
<dbReference type="EMBL" id="CAMXCT030001741">
    <property type="protein sequence ID" value="CAL4779995.1"/>
    <property type="molecule type" value="Genomic_DNA"/>
</dbReference>
<feature type="chain" id="PRO_5043270521" evidence="1">
    <location>
        <begin position="21"/>
        <end position="245"/>
    </location>
</feature>
<dbReference type="AlphaFoldDB" id="A0A9P1CKP4"/>
<reference evidence="3" key="1">
    <citation type="submission" date="2022-10" db="EMBL/GenBank/DDBJ databases">
        <authorList>
            <person name="Chen Y."/>
            <person name="Dougan E. K."/>
            <person name="Chan C."/>
            <person name="Rhodes N."/>
            <person name="Thang M."/>
        </authorList>
    </citation>
    <scope>NUCLEOTIDE SEQUENCE</scope>
</reference>
<comment type="caution">
    <text evidence="3">The sequence shown here is derived from an EMBL/GenBank/DDBJ whole genome shotgun (WGS) entry which is preliminary data.</text>
</comment>
<dbReference type="OrthoDB" id="416178at2759"/>
<accession>A0A9P1CKP4</accession>
<evidence type="ECO:0000259" key="2">
    <source>
        <dbReference type="PROSITE" id="PS50280"/>
    </source>
</evidence>
<reference evidence="4 5" key="2">
    <citation type="submission" date="2024-05" db="EMBL/GenBank/DDBJ databases">
        <authorList>
            <person name="Chen Y."/>
            <person name="Shah S."/>
            <person name="Dougan E. K."/>
            <person name="Thang M."/>
            <person name="Chan C."/>
        </authorList>
    </citation>
    <scope>NUCLEOTIDE SEQUENCE [LARGE SCALE GENOMIC DNA]</scope>
</reference>
<feature type="domain" description="SET" evidence="2">
    <location>
        <begin position="106"/>
        <end position="234"/>
    </location>
</feature>
<dbReference type="Pfam" id="PF21549">
    <property type="entry name" value="PRDM2_PR"/>
    <property type="match status" value="1"/>
</dbReference>
<feature type="signal peptide" evidence="1">
    <location>
        <begin position="1"/>
        <end position="20"/>
    </location>
</feature>
<organism evidence="3">
    <name type="scientific">Cladocopium goreaui</name>
    <dbReference type="NCBI Taxonomy" id="2562237"/>
    <lineage>
        <taxon>Eukaryota</taxon>
        <taxon>Sar</taxon>
        <taxon>Alveolata</taxon>
        <taxon>Dinophyceae</taxon>
        <taxon>Suessiales</taxon>
        <taxon>Symbiodiniaceae</taxon>
        <taxon>Cladocopium</taxon>
    </lineage>
</organism>
<dbReference type="InterPro" id="IPR046341">
    <property type="entry name" value="SET_dom_sf"/>
</dbReference>
<dbReference type="Proteomes" id="UP001152797">
    <property type="component" value="Unassembled WGS sequence"/>
</dbReference>
<protein>
    <submittedName>
        <fullName evidence="4">Protein arginine N-methyltransferase 7</fullName>
    </submittedName>
</protein>
<dbReference type="PROSITE" id="PS50280">
    <property type="entry name" value="SET"/>
    <property type="match status" value="1"/>
</dbReference>
<sequence length="245" mass="26998">MPWLLAVTVASFTLPRGFLGAAFGGRALLRQLPLLIPLAEAVGSCRDCCVADFCRCQRCECWQILRSLGYRTPLDVNEALKQGVLRAEALQWREASLPVWHPVADSQLEIRPSKIAGLGLFAAEPLEATTLLPPYQGLSLLNADLNNLDYTQDEDNYVWCPPDRRQSAGPMDPSFCVDGREVASSDNPARFVNGARTLEQCKEVNLEICELGEVAYFRTLKAIPVGSELLVDYGPGYWSDFGGCQ</sequence>
<proteinExistence type="predicted"/>
<dbReference type="SUPFAM" id="SSF82199">
    <property type="entry name" value="SET domain"/>
    <property type="match status" value="1"/>
</dbReference>
<dbReference type="EMBL" id="CAMXCT020001741">
    <property type="protein sequence ID" value="CAL1146058.1"/>
    <property type="molecule type" value="Genomic_DNA"/>
</dbReference>
<dbReference type="InterPro" id="IPR001214">
    <property type="entry name" value="SET_dom"/>
</dbReference>